<keyword evidence="6 8" id="KW-1133">Transmembrane helix</keyword>
<evidence type="ECO:0000259" key="9">
    <source>
        <dbReference type="Pfam" id="PF02366"/>
    </source>
</evidence>
<protein>
    <recommendedName>
        <fullName evidence="9">ArnT-like N-terminal domain-containing protein</fullName>
    </recommendedName>
</protein>
<dbReference type="PANTHER" id="PTHR33908">
    <property type="entry name" value="MANNOSYLTRANSFERASE YKCB-RELATED"/>
    <property type="match status" value="1"/>
</dbReference>
<feature type="domain" description="ArnT-like N-terminal" evidence="9">
    <location>
        <begin position="90"/>
        <end position="222"/>
    </location>
</feature>
<feature type="transmembrane region" description="Helical" evidence="8">
    <location>
        <begin position="279"/>
        <end position="304"/>
    </location>
</feature>
<dbReference type="AlphaFoldDB" id="A0A0H4TNN0"/>
<evidence type="ECO:0000256" key="7">
    <source>
        <dbReference type="ARBA" id="ARBA00023136"/>
    </source>
</evidence>
<dbReference type="GO" id="GO:0000030">
    <property type="term" value="F:mannosyltransferase activity"/>
    <property type="evidence" value="ECO:0007669"/>
    <property type="project" value="InterPro"/>
</dbReference>
<keyword evidence="5 8" id="KW-0812">Transmembrane</keyword>
<dbReference type="InterPro" id="IPR003342">
    <property type="entry name" value="ArnT-like_N"/>
</dbReference>
<evidence type="ECO:0000256" key="3">
    <source>
        <dbReference type="ARBA" id="ARBA00022676"/>
    </source>
</evidence>
<feature type="transmembrane region" description="Helical" evidence="8">
    <location>
        <begin position="170"/>
        <end position="198"/>
    </location>
</feature>
<keyword evidence="7 8" id="KW-0472">Membrane</keyword>
<comment type="subcellular location">
    <subcellularLocation>
        <location evidence="1">Cell membrane</location>
        <topology evidence="1">Multi-pass membrane protein</topology>
    </subcellularLocation>
</comment>
<evidence type="ECO:0000256" key="6">
    <source>
        <dbReference type="ARBA" id="ARBA00022989"/>
    </source>
</evidence>
<evidence type="ECO:0000256" key="5">
    <source>
        <dbReference type="ARBA" id="ARBA00022692"/>
    </source>
</evidence>
<evidence type="ECO:0000256" key="1">
    <source>
        <dbReference type="ARBA" id="ARBA00004651"/>
    </source>
</evidence>
<evidence type="ECO:0000256" key="4">
    <source>
        <dbReference type="ARBA" id="ARBA00022679"/>
    </source>
</evidence>
<evidence type="ECO:0000256" key="2">
    <source>
        <dbReference type="ARBA" id="ARBA00022475"/>
    </source>
</evidence>
<feature type="transmembrane region" description="Helical" evidence="8">
    <location>
        <begin position="316"/>
        <end position="334"/>
    </location>
</feature>
<feature type="transmembrane region" description="Helical" evidence="8">
    <location>
        <begin position="340"/>
        <end position="359"/>
    </location>
</feature>
<dbReference type="GO" id="GO:0016763">
    <property type="term" value="F:pentosyltransferase activity"/>
    <property type="evidence" value="ECO:0007669"/>
    <property type="project" value="TreeGrafter"/>
</dbReference>
<feature type="transmembrane region" description="Helical" evidence="8">
    <location>
        <begin position="149"/>
        <end position="164"/>
    </location>
</feature>
<reference evidence="10" key="1">
    <citation type="journal article" date="2015" name="ISME J.">
        <title>Aquifer environment selects for microbial species cohorts in sediment and groundwater.</title>
        <authorList>
            <person name="Hug L.A."/>
            <person name="Thomas B.C."/>
            <person name="Brown C.T."/>
            <person name="Frischkorn K.R."/>
            <person name="Williams K.H."/>
            <person name="Tringe S.G."/>
            <person name="Banfield J.F."/>
        </authorList>
    </citation>
    <scope>NUCLEOTIDE SEQUENCE</scope>
</reference>
<feature type="transmembrane region" description="Helical" evidence="8">
    <location>
        <begin position="371"/>
        <end position="395"/>
    </location>
</feature>
<keyword evidence="2" id="KW-1003">Cell membrane</keyword>
<dbReference type="PANTHER" id="PTHR33908:SF11">
    <property type="entry name" value="MEMBRANE PROTEIN"/>
    <property type="match status" value="1"/>
</dbReference>
<dbReference type="InterPro" id="IPR050297">
    <property type="entry name" value="LipidA_mod_glycosyltrf_83"/>
</dbReference>
<evidence type="ECO:0000313" key="10">
    <source>
        <dbReference type="EMBL" id="AKQ02274.1"/>
    </source>
</evidence>
<evidence type="ECO:0000256" key="8">
    <source>
        <dbReference type="SAM" id="Phobius"/>
    </source>
</evidence>
<accession>A0A0H4TNN0</accession>
<dbReference type="EMBL" id="KT006999">
    <property type="protein sequence ID" value="AKQ02274.1"/>
    <property type="molecule type" value="Genomic_DNA"/>
</dbReference>
<feature type="transmembrane region" description="Helical" evidence="8">
    <location>
        <begin position="219"/>
        <end position="238"/>
    </location>
</feature>
<dbReference type="Pfam" id="PF02366">
    <property type="entry name" value="PMT"/>
    <property type="match status" value="1"/>
</dbReference>
<feature type="transmembrane region" description="Helical" evidence="8">
    <location>
        <begin position="119"/>
        <end position="137"/>
    </location>
</feature>
<sequence length="560" mass="65140">MYNNKHLPNFLPILFIFLIGGYLRFFKLNWGQGYFFHPDEYHIAGAVLRLSLPDKLNPELFSYGSFSIYLIYFTKLALSVITPNFKNLSPFLIGRFYSAFFSSFTIINIYLIGRYVFKSRLTTILSALVVALVPGLIQQAHFATPESTLTFFITLSLYLLLKWLKEKELWIILASATALGFAIGTKVTALTLLPIIVYTPFLASKNLSGNLLKKIKLSFTLLITTCITFFAAFPYSILDYKKLLASMKYEVGVAGGKQIVFYTRQFINTTPLIFQYEHILPYTLGVVLLIFSTLGFLLILFKVVINLYRKKVDHSWSVILSVFLIYFLYNSLLFAKWTRFINPTFPFFVIFAFYAIETFSEYMKNKNSQKFIFFFLSIILLVPTLIWQMMFFSIYKKDDVRITATDWINANIPSNSFILTETGNMLEVPLSGKYQKLPFDFYNSERNPYLFRQLTNSLAESDYFIVQSRRIFMNNQRLPDQFPLTNNFYNLLFSGKLGFSKIKEFNSYPQLVISNKSLVIPDELAEETWSVFDHPVIRIYKKAYAYPANYYEKILSQQIN</sequence>
<keyword evidence="4" id="KW-0808">Transferase</keyword>
<name>A0A0H4TNN0_9BACT</name>
<organism evidence="10">
    <name type="scientific">uncultured Microgenomates bacterium Rifle_16ft_4_minimus_37633</name>
    <dbReference type="NCBI Taxonomy" id="1665114"/>
    <lineage>
        <taxon>Bacteria</taxon>
        <taxon>Candidatus Microgenomatota</taxon>
        <taxon>environmental samples</taxon>
    </lineage>
</organism>
<dbReference type="GO" id="GO:0005886">
    <property type="term" value="C:plasma membrane"/>
    <property type="evidence" value="ECO:0007669"/>
    <property type="project" value="UniProtKB-SubCell"/>
</dbReference>
<keyword evidence="3" id="KW-0328">Glycosyltransferase</keyword>
<feature type="transmembrane region" description="Helical" evidence="8">
    <location>
        <begin position="7"/>
        <end position="26"/>
    </location>
</feature>
<dbReference type="GO" id="GO:0006493">
    <property type="term" value="P:protein O-linked glycosylation"/>
    <property type="evidence" value="ECO:0007669"/>
    <property type="project" value="InterPro"/>
</dbReference>
<feature type="transmembrane region" description="Helical" evidence="8">
    <location>
        <begin position="93"/>
        <end position="113"/>
    </location>
</feature>
<proteinExistence type="predicted"/>
<dbReference type="GO" id="GO:0009103">
    <property type="term" value="P:lipopolysaccharide biosynthetic process"/>
    <property type="evidence" value="ECO:0007669"/>
    <property type="project" value="UniProtKB-ARBA"/>
</dbReference>